<dbReference type="EMBL" id="CM044702">
    <property type="protein sequence ID" value="KAI5676606.1"/>
    <property type="molecule type" value="Genomic_DNA"/>
</dbReference>
<gene>
    <name evidence="1" type="ORF">M9H77_07556</name>
</gene>
<comment type="caution">
    <text evidence="1">The sequence shown here is derived from an EMBL/GenBank/DDBJ whole genome shotgun (WGS) entry which is preliminary data.</text>
</comment>
<evidence type="ECO:0000313" key="1">
    <source>
        <dbReference type="EMBL" id="KAI5676606.1"/>
    </source>
</evidence>
<organism evidence="1 2">
    <name type="scientific">Catharanthus roseus</name>
    <name type="common">Madagascar periwinkle</name>
    <name type="synonym">Vinca rosea</name>
    <dbReference type="NCBI Taxonomy" id="4058"/>
    <lineage>
        <taxon>Eukaryota</taxon>
        <taxon>Viridiplantae</taxon>
        <taxon>Streptophyta</taxon>
        <taxon>Embryophyta</taxon>
        <taxon>Tracheophyta</taxon>
        <taxon>Spermatophyta</taxon>
        <taxon>Magnoliopsida</taxon>
        <taxon>eudicotyledons</taxon>
        <taxon>Gunneridae</taxon>
        <taxon>Pentapetalae</taxon>
        <taxon>asterids</taxon>
        <taxon>lamiids</taxon>
        <taxon>Gentianales</taxon>
        <taxon>Apocynaceae</taxon>
        <taxon>Rauvolfioideae</taxon>
        <taxon>Vinceae</taxon>
        <taxon>Catharanthinae</taxon>
        <taxon>Catharanthus</taxon>
    </lineage>
</organism>
<evidence type="ECO:0000313" key="2">
    <source>
        <dbReference type="Proteomes" id="UP001060085"/>
    </source>
</evidence>
<reference evidence="2" key="1">
    <citation type="journal article" date="2023" name="Nat. Plants">
        <title>Single-cell RNA sequencing provides a high-resolution roadmap for understanding the multicellular compartmentation of specialized metabolism.</title>
        <authorList>
            <person name="Sun S."/>
            <person name="Shen X."/>
            <person name="Li Y."/>
            <person name="Li Y."/>
            <person name="Wang S."/>
            <person name="Li R."/>
            <person name="Zhang H."/>
            <person name="Shen G."/>
            <person name="Guo B."/>
            <person name="Wei J."/>
            <person name="Xu J."/>
            <person name="St-Pierre B."/>
            <person name="Chen S."/>
            <person name="Sun C."/>
        </authorList>
    </citation>
    <scope>NUCLEOTIDE SEQUENCE [LARGE SCALE GENOMIC DNA]</scope>
</reference>
<accession>A0ACC0BVA5</accession>
<name>A0ACC0BVA5_CATRO</name>
<proteinExistence type="predicted"/>
<dbReference type="Proteomes" id="UP001060085">
    <property type="component" value="Linkage Group LG02"/>
</dbReference>
<keyword evidence="2" id="KW-1185">Reference proteome</keyword>
<sequence>MNENGLKHRENDAKRRRKVTSSSLPPVIGHPTSCVRCLGKEQMGDRSLLQTVGFPYCRRWFQTSQGKLGIETYIAGRHDNMQSFQGSVTRSRARKIDLEVQRNKLEEFEAIKARHIVYHTVACIVLPTLPSPIGFWPKKFLIVRLLWTVGQGLLPSVGLGKLNTLRSFLRVWGIDTGLSSSVENSKAQTELRLIESSLSRNSQPTTWKSCGRRWIGRLSNLETVGRK</sequence>
<protein>
    <submittedName>
        <fullName evidence="1">Uncharacterized protein</fullName>
    </submittedName>
</protein>